<dbReference type="Proteomes" id="UP000002408">
    <property type="component" value="Chromosome"/>
</dbReference>
<evidence type="ECO:0000256" key="3">
    <source>
        <dbReference type="ARBA" id="ARBA00022989"/>
    </source>
</evidence>
<gene>
    <name evidence="7" type="ordered locus">Mboo_1865</name>
</gene>
<evidence type="ECO:0000313" key="8">
    <source>
        <dbReference type="Proteomes" id="UP000002408"/>
    </source>
</evidence>
<dbReference type="GeneID" id="5410334"/>
<feature type="transmembrane region" description="Helical" evidence="5">
    <location>
        <begin position="123"/>
        <end position="141"/>
    </location>
</feature>
<dbReference type="InterPro" id="IPR051784">
    <property type="entry name" value="Nod_factor_ABC_transporter"/>
</dbReference>
<dbReference type="EMBL" id="CP000780">
    <property type="protein sequence ID" value="ABS56380.1"/>
    <property type="molecule type" value="Genomic_DNA"/>
</dbReference>
<sequence>MAHLWAIPRVSRRAGRVWRRNFDVFCKTWKVNFFPPFIEALLYLSAIGLGIGSYIGALNGVPYVNYIAPAILAISAMNSAFFECTYGSYVRMYYQKSFDAIIATPLSIEDVIAGELLWGATRAVISVTIMLPVLVAFNVISLPFSLLTIPLAFIGGLMFAGLAMCFTAITPGIDTLNYPSFLLITPMMLFSGTFFPLSILPAIFQYVALAFFPLTHLVSLMRMATLPAPGAILLLNITWILVATVVFCIISINLMRRRLIV</sequence>
<feature type="transmembrane region" description="Helical" evidence="5">
    <location>
        <begin position="181"/>
        <end position="212"/>
    </location>
</feature>
<dbReference type="GO" id="GO:0140359">
    <property type="term" value="F:ABC-type transporter activity"/>
    <property type="evidence" value="ECO:0007669"/>
    <property type="project" value="InterPro"/>
</dbReference>
<organism evidence="7 8">
    <name type="scientific">Methanoregula boonei (strain DSM 21154 / JCM 14090 / 6A8)</name>
    <dbReference type="NCBI Taxonomy" id="456442"/>
    <lineage>
        <taxon>Archaea</taxon>
        <taxon>Methanobacteriati</taxon>
        <taxon>Methanobacteriota</taxon>
        <taxon>Stenosarchaea group</taxon>
        <taxon>Methanomicrobia</taxon>
        <taxon>Methanomicrobiales</taxon>
        <taxon>Methanoregulaceae</taxon>
        <taxon>Methanoregula</taxon>
    </lineage>
</organism>
<keyword evidence="2 5" id="KW-0812">Transmembrane</keyword>
<evidence type="ECO:0000313" key="7">
    <source>
        <dbReference type="EMBL" id="ABS56380.1"/>
    </source>
</evidence>
<reference evidence="8" key="1">
    <citation type="journal article" date="2015" name="Microbiology">
        <title>Genome of Methanoregula boonei 6A8 reveals adaptations to oligotrophic peatland environments.</title>
        <authorList>
            <person name="Braeuer S."/>
            <person name="Cadillo-Quiroz H."/>
            <person name="Kyrpides N."/>
            <person name="Woyke T."/>
            <person name="Goodwin L."/>
            <person name="Detter C."/>
            <person name="Podell S."/>
            <person name="Yavitt J.B."/>
            <person name="Zinder S.H."/>
        </authorList>
    </citation>
    <scope>NUCLEOTIDE SEQUENCE [LARGE SCALE GENOMIC DNA]</scope>
    <source>
        <strain evidence="8">DSM 21154 / JCM 14090 / 6A8</strain>
    </source>
</reference>
<dbReference type="HOGENOM" id="CLU_039483_3_1_2"/>
<feature type="transmembrane region" description="Helical" evidence="5">
    <location>
        <begin position="147"/>
        <end position="169"/>
    </location>
</feature>
<dbReference type="InterPro" id="IPR013525">
    <property type="entry name" value="ABC2_TM"/>
</dbReference>
<evidence type="ECO:0000256" key="2">
    <source>
        <dbReference type="ARBA" id="ARBA00022692"/>
    </source>
</evidence>
<keyword evidence="3 5" id="KW-1133">Transmembrane helix</keyword>
<evidence type="ECO:0000256" key="1">
    <source>
        <dbReference type="ARBA" id="ARBA00004141"/>
    </source>
</evidence>
<dbReference type="Pfam" id="PF01061">
    <property type="entry name" value="ABC2_membrane"/>
    <property type="match status" value="1"/>
</dbReference>
<dbReference type="PIRSF" id="PIRSF006648">
    <property type="entry name" value="DrrB"/>
    <property type="match status" value="1"/>
</dbReference>
<evidence type="ECO:0000259" key="6">
    <source>
        <dbReference type="PROSITE" id="PS51012"/>
    </source>
</evidence>
<feature type="transmembrane region" description="Helical" evidence="5">
    <location>
        <begin position="63"/>
        <end position="82"/>
    </location>
</feature>
<evidence type="ECO:0000256" key="4">
    <source>
        <dbReference type="ARBA" id="ARBA00023136"/>
    </source>
</evidence>
<dbReference type="PRINTS" id="PR00164">
    <property type="entry name" value="ABC2TRNSPORT"/>
</dbReference>
<name>A7I9G9_METB6</name>
<protein>
    <submittedName>
        <fullName evidence="7">ABC-2 type transporter</fullName>
    </submittedName>
</protein>
<dbReference type="InterPro" id="IPR047817">
    <property type="entry name" value="ABC2_TM_bact-type"/>
</dbReference>
<feature type="transmembrane region" description="Helical" evidence="5">
    <location>
        <begin position="232"/>
        <end position="255"/>
    </location>
</feature>
<dbReference type="InterPro" id="IPR000412">
    <property type="entry name" value="ABC_2_transport"/>
</dbReference>
<dbReference type="PANTHER" id="PTHR43229">
    <property type="entry name" value="NODULATION PROTEIN J"/>
    <property type="match status" value="1"/>
</dbReference>
<proteinExistence type="predicted"/>
<dbReference type="PANTHER" id="PTHR43229:SF2">
    <property type="entry name" value="NODULATION PROTEIN J"/>
    <property type="match status" value="1"/>
</dbReference>
<feature type="transmembrane region" description="Helical" evidence="5">
    <location>
        <begin position="37"/>
        <end position="57"/>
    </location>
</feature>
<dbReference type="GO" id="GO:0043190">
    <property type="term" value="C:ATP-binding cassette (ABC) transporter complex"/>
    <property type="evidence" value="ECO:0007669"/>
    <property type="project" value="InterPro"/>
</dbReference>
<feature type="domain" description="ABC transmembrane type-2" evidence="6">
    <location>
        <begin position="31"/>
        <end position="258"/>
    </location>
</feature>
<accession>A7I9G9</accession>
<evidence type="ECO:0000256" key="5">
    <source>
        <dbReference type="SAM" id="Phobius"/>
    </source>
</evidence>
<dbReference type="RefSeq" id="WP_012107433.1">
    <property type="nucleotide sequence ID" value="NC_009712.1"/>
</dbReference>
<dbReference type="eggNOG" id="arCOG01463">
    <property type="taxonomic scope" value="Archaea"/>
</dbReference>
<keyword evidence="8" id="KW-1185">Reference proteome</keyword>
<comment type="subcellular location">
    <subcellularLocation>
        <location evidence="1">Membrane</location>
        <topology evidence="1">Multi-pass membrane protein</topology>
    </subcellularLocation>
</comment>
<dbReference type="OrthoDB" id="147058at2157"/>
<dbReference type="PROSITE" id="PS51012">
    <property type="entry name" value="ABC_TM2"/>
    <property type="match status" value="1"/>
</dbReference>
<dbReference type="AlphaFoldDB" id="A7I9G9"/>
<keyword evidence="4 5" id="KW-0472">Membrane</keyword>
<dbReference type="KEGG" id="mbn:Mboo_1865"/>
<dbReference type="STRING" id="456442.Mboo_1865"/>